<reference evidence="7" key="1">
    <citation type="submission" date="2017-09" db="EMBL/GenBank/DDBJ databases">
        <title>Depth-based differentiation of microbial function through sediment-hosted aquifers and enrichment of novel symbionts in the deep terrestrial subsurface.</title>
        <authorList>
            <person name="Probst A.J."/>
            <person name="Ladd B."/>
            <person name="Jarett J.K."/>
            <person name="Geller-Mcgrath D.E."/>
            <person name="Sieber C.M.K."/>
            <person name="Emerson J.B."/>
            <person name="Anantharaman K."/>
            <person name="Thomas B.C."/>
            <person name="Malmstrom R."/>
            <person name="Stieglmeier M."/>
            <person name="Klingl A."/>
            <person name="Woyke T."/>
            <person name="Ryan C.M."/>
            <person name="Banfield J.F."/>
        </authorList>
    </citation>
    <scope>NUCLEOTIDE SEQUENCE [LARGE SCALE GENOMIC DNA]</scope>
</reference>
<gene>
    <name evidence="6" type="ORF">CO026_00770</name>
</gene>
<protein>
    <recommendedName>
        <fullName evidence="5">Peptidase M10 metallopeptidase domain-containing protein</fullName>
    </recommendedName>
</protein>
<sequence length="314" mass="36073">MRKIFLITFLLSIAFSVVYFFQTSITTVCNTPIHYRLGAFDSRFEITELEAKEIMEQTATIWEKETGRDLFVYDEETDFPINFIFDDRQERVVNEEAFRFNLDSKEKTSTEIASEYENLNTKYQQLHSSYDARVATYNARLKKFNDTVEKYNKEGGAPESVFANLQSEQFTLKKEADALSILSENLARIVSNLNDLGEQGNRIISQYNDGVQTYNKNFGTTEEFTQGDYQGNEINIYKFSSQTELTRVLMHEFGHSLGLGHVEGSSSIMYYLMENQPDTPIISKEDLAAFTTICGDGEGMISRLRMLLNRLLGK</sequence>
<evidence type="ECO:0000256" key="2">
    <source>
        <dbReference type="ARBA" id="ARBA00022723"/>
    </source>
</evidence>
<dbReference type="GO" id="GO:0004222">
    <property type="term" value="F:metalloendopeptidase activity"/>
    <property type="evidence" value="ECO:0007669"/>
    <property type="project" value="InterPro"/>
</dbReference>
<evidence type="ECO:0000256" key="3">
    <source>
        <dbReference type="ARBA" id="ARBA00022801"/>
    </source>
</evidence>
<dbReference type="Proteomes" id="UP000230391">
    <property type="component" value="Unassembled WGS sequence"/>
</dbReference>
<evidence type="ECO:0000313" key="7">
    <source>
        <dbReference type="Proteomes" id="UP000230391"/>
    </source>
</evidence>
<dbReference type="GO" id="GO:0008270">
    <property type="term" value="F:zinc ion binding"/>
    <property type="evidence" value="ECO:0007669"/>
    <property type="project" value="InterPro"/>
</dbReference>
<dbReference type="GO" id="GO:0031012">
    <property type="term" value="C:extracellular matrix"/>
    <property type="evidence" value="ECO:0007669"/>
    <property type="project" value="InterPro"/>
</dbReference>
<evidence type="ECO:0000313" key="6">
    <source>
        <dbReference type="EMBL" id="PJC56349.1"/>
    </source>
</evidence>
<evidence type="ECO:0000256" key="1">
    <source>
        <dbReference type="ARBA" id="ARBA00022670"/>
    </source>
</evidence>
<name>A0A2M8FFC0_9BACT</name>
<dbReference type="EMBL" id="PFRD01000039">
    <property type="protein sequence ID" value="PJC56349.1"/>
    <property type="molecule type" value="Genomic_DNA"/>
</dbReference>
<keyword evidence="2" id="KW-0479">Metal-binding</keyword>
<accession>A0A2M8FFC0</accession>
<dbReference type="GO" id="GO:0006508">
    <property type="term" value="P:proteolysis"/>
    <property type="evidence" value="ECO:0007669"/>
    <property type="project" value="UniProtKB-KW"/>
</dbReference>
<evidence type="ECO:0000256" key="4">
    <source>
        <dbReference type="ARBA" id="ARBA00022833"/>
    </source>
</evidence>
<keyword evidence="3" id="KW-0378">Hydrolase</keyword>
<dbReference type="InterPro" id="IPR001818">
    <property type="entry name" value="Pept_M10_metallopeptidase"/>
</dbReference>
<dbReference type="Pfam" id="PF00413">
    <property type="entry name" value="Peptidase_M10"/>
    <property type="match status" value="1"/>
</dbReference>
<dbReference type="Gene3D" id="3.40.390.10">
    <property type="entry name" value="Collagenase (Catalytic Domain)"/>
    <property type="match status" value="1"/>
</dbReference>
<evidence type="ECO:0000259" key="5">
    <source>
        <dbReference type="Pfam" id="PF00413"/>
    </source>
</evidence>
<dbReference type="InterPro" id="IPR024079">
    <property type="entry name" value="MetalloPept_cat_dom_sf"/>
</dbReference>
<keyword evidence="4" id="KW-0862">Zinc</keyword>
<feature type="domain" description="Peptidase M10 metallopeptidase" evidence="5">
    <location>
        <begin position="218"/>
        <end position="292"/>
    </location>
</feature>
<comment type="caution">
    <text evidence="6">The sequence shown here is derived from an EMBL/GenBank/DDBJ whole genome shotgun (WGS) entry which is preliminary data.</text>
</comment>
<dbReference type="SUPFAM" id="SSF55486">
    <property type="entry name" value="Metalloproteases ('zincins'), catalytic domain"/>
    <property type="match status" value="1"/>
</dbReference>
<dbReference type="AlphaFoldDB" id="A0A2M8FFC0"/>
<keyword evidence="1" id="KW-0645">Protease</keyword>
<proteinExistence type="predicted"/>
<organism evidence="6 7">
    <name type="scientific">Candidatus Kaiserbacteria bacterium CG_4_9_14_0_2_um_filter_41_32</name>
    <dbReference type="NCBI Taxonomy" id="1974601"/>
    <lineage>
        <taxon>Bacteria</taxon>
        <taxon>Candidatus Kaiseribacteriota</taxon>
    </lineage>
</organism>